<evidence type="ECO:0000313" key="12">
    <source>
        <dbReference type="EMBL" id="KAJ3258838.1"/>
    </source>
</evidence>
<evidence type="ECO:0000259" key="11">
    <source>
        <dbReference type="Pfam" id="PF10475"/>
    </source>
</evidence>
<feature type="domain" description="Vacuolar protein sorting-associated protein 54 N-terminal" evidence="11">
    <location>
        <begin position="147"/>
        <end position="294"/>
    </location>
</feature>
<evidence type="ECO:0000256" key="7">
    <source>
        <dbReference type="ARBA" id="ARBA00023054"/>
    </source>
</evidence>
<dbReference type="PANTHER" id="PTHR12965:SF0">
    <property type="entry name" value="VACUOLAR PROTEIN SORTING-ASSOCIATED PROTEIN 54"/>
    <property type="match status" value="1"/>
</dbReference>
<keyword evidence="5" id="KW-0653">Protein transport</keyword>
<feature type="compositionally biased region" description="Basic and acidic residues" evidence="9">
    <location>
        <begin position="441"/>
        <end position="473"/>
    </location>
</feature>
<keyword evidence="4" id="KW-0813">Transport</keyword>
<evidence type="ECO:0000256" key="6">
    <source>
        <dbReference type="ARBA" id="ARBA00023034"/>
    </source>
</evidence>
<dbReference type="Pfam" id="PF10475">
    <property type="entry name" value="Vps54_N"/>
    <property type="match status" value="1"/>
</dbReference>
<dbReference type="Gene3D" id="1.20.1280.130">
    <property type="match status" value="1"/>
</dbReference>
<comment type="caution">
    <text evidence="12">The sequence shown here is derived from an EMBL/GenBank/DDBJ whole genome shotgun (WGS) entry which is preliminary data.</text>
</comment>
<dbReference type="GO" id="GO:0019905">
    <property type="term" value="F:syntaxin binding"/>
    <property type="evidence" value="ECO:0007669"/>
    <property type="project" value="TreeGrafter"/>
</dbReference>
<evidence type="ECO:0000256" key="8">
    <source>
        <dbReference type="SAM" id="Coils"/>
    </source>
</evidence>
<dbReference type="InterPro" id="IPR039745">
    <property type="entry name" value="Vps54"/>
</dbReference>
<proteinExistence type="inferred from homology"/>
<reference evidence="12" key="1">
    <citation type="submission" date="2020-05" db="EMBL/GenBank/DDBJ databases">
        <title>Phylogenomic resolution of chytrid fungi.</title>
        <authorList>
            <person name="Stajich J.E."/>
            <person name="Amses K."/>
            <person name="Simmons R."/>
            <person name="Seto K."/>
            <person name="Myers J."/>
            <person name="Bonds A."/>
            <person name="Quandt C.A."/>
            <person name="Barry K."/>
            <person name="Liu P."/>
            <person name="Grigoriev I."/>
            <person name="Longcore J.E."/>
            <person name="James T.Y."/>
        </authorList>
    </citation>
    <scope>NUCLEOTIDE SEQUENCE</scope>
    <source>
        <strain evidence="12">PLAUS21</strain>
    </source>
</reference>
<evidence type="ECO:0000259" key="10">
    <source>
        <dbReference type="Pfam" id="PF07928"/>
    </source>
</evidence>
<dbReference type="Proteomes" id="UP001210925">
    <property type="component" value="Unassembled WGS sequence"/>
</dbReference>
<keyword evidence="6" id="KW-0333">Golgi apparatus</keyword>
<evidence type="ECO:0000256" key="1">
    <source>
        <dbReference type="ARBA" id="ARBA00004601"/>
    </source>
</evidence>
<dbReference type="AlphaFoldDB" id="A0AAD5Y6H5"/>
<comment type="similarity">
    <text evidence="2">Belongs to the VPS54 family.</text>
</comment>
<evidence type="ECO:0000256" key="9">
    <source>
        <dbReference type="SAM" id="MobiDB-lite"/>
    </source>
</evidence>
<keyword evidence="7 8" id="KW-0175">Coiled coil</keyword>
<dbReference type="GO" id="GO:0042147">
    <property type="term" value="P:retrograde transport, endosome to Golgi"/>
    <property type="evidence" value="ECO:0007669"/>
    <property type="project" value="InterPro"/>
</dbReference>
<evidence type="ECO:0000256" key="5">
    <source>
        <dbReference type="ARBA" id="ARBA00022927"/>
    </source>
</evidence>
<accession>A0AAD5Y6H5</accession>
<protein>
    <recommendedName>
        <fullName evidence="3">Vacuolar protein sorting-associated protein 54</fullName>
    </recommendedName>
</protein>
<dbReference type="GO" id="GO:0006896">
    <property type="term" value="P:Golgi to vacuole transport"/>
    <property type="evidence" value="ECO:0007669"/>
    <property type="project" value="TreeGrafter"/>
</dbReference>
<comment type="subcellular location">
    <subcellularLocation>
        <location evidence="1">Golgi apparatus</location>
        <location evidence="1">trans-Golgi network</location>
    </subcellularLocation>
</comment>
<feature type="domain" description="Vacuolar protein sorting-associated protein 54 C-terminal" evidence="10">
    <location>
        <begin position="649"/>
        <end position="780"/>
    </location>
</feature>
<feature type="coiled-coil region" evidence="8">
    <location>
        <begin position="184"/>
        <end position="211"/>
    </location>
</feature>
<dbReference type="GO" id="GO:0000938">
    <property type="term" value="C:GARP complex"/>
    <property type="evidence" value="ECO:0007669"/>
    <property type="project" value="InterPro"/>
</dbReference>
<dbReference type="PANTHER" id="PTHR12965">
    <property type="entry name" value="VACUOLAR PROTEIN SORTING 54"/>
    <property type="match status" value="1"/>
</dbReference>
<dbReference type="Pfam" id="PF07928">
    <property type="entry name" value="Vps54"/>
    <property type="match status" value="1"/>
</dbReference>
<dbReference type="GO" id="GO:0005829">
    <property type="term" value="C:cytosol"/>
    <property type="evidence" value="ECO:0007669"/>
    <property type="project" value="GOC"/>
</dbReference>
<keyword evidence="13" id="KW-1185">Reference proteome</keyword>
<dbReference type="InterPro" id="IPR019515">
    <property type="entry name" value="VPS54_N"/>
</dbReference>
<name>A0AAD5Y6H5_9FUNG</name>
<dbReference type="GO" id="GO:0015031">
    <property type="term" value="P:protein transport"/>
    <property type="evidence" value="ECO:0007669"/>
    <property type="project" value="UniProtKB-KW"/>
</dbReference>
<dbReference type="InterPro" id="IPR012501">
    <property type="entry name" value="Vps54_C"/>
</dbReference>
<evidence type="ECO:0000313" key="13">
    <source>
        <dbReference type="Proteomes" id="UP001210925"/>
    </source>
</evidence>
<sequence length="932" mass="106602">MWTTKDIGTHSISSIITNNAIETQAIQPTTLRKVLNSEFEPYLTSISRVIDKYQLHKALGQGALDGIPDLDDEEEEKVYEELNAVLLLKVNKSMDKLNRTRMLSSSKQLKKVPPIFSDPNFQISNPNIFSEITEYKDIIQQNSNDNHYRVLQDKLVLYSDTIQVQLLKEIGNRSASFFGALNNLQYLEKESQDCLEKIENLRASLQLIKQENVLSSLKIVETLQTKSNCCVLYGAVKLVSSIRHAQPLIKELINQNDYLGALDLVQDVDNSLKGHEESIPSEEITRGISVMKHTSIIPKNLDLRGINAIANFSSQLMEVKRQIANCTTSAFSKVLTDYLSRYLDGYKDTVSGKEATFEKCIASILNEEYLTTPKERILGKPTDREKELKTNISQLMICLLRLDRFDSGVNKYKEKVIVLMKTFTKRYYPIPPEFYEKIREQVEKPEKERSKSTEDLTKKPGEAIAESPKKSSKEQLSQQQKVLIDQELSKQIKQMTFPQFYRTIVNLSIFYIQYLSKQATINEILIDILKGAQERKVLIGCDKLPNDTKDEMIIDQEEEDIAKSFINNFHEEKSKQISLLLENEQWVQADIPIDFQYLIEQLQNKTFKSSMVKTPDNGSIDLTQMARKQNSSESMKGEASSNYLVVDGQKYYAVVSVLMFLKMLTDYIECCQNITVLVPEIINRIFESLKLFNSKVCQLILGAGAIRSAGLDNITAKHITLGSQTLGLVMAMIPYIKDALSELLNARQLVLLNDFEKILRDYKDHQNELFVNLINTMSERSAIHVQTIASINWDTPEEKDMTAEGISQPIYQLVTETSTLHKLLSKYLPLESTKMIMQNVFQIYNKKLEEEYKKLSIYSSAGKTRLLNDIQFFMEVLNQFDGIDGPGSQLEIAVNNIKIKDKRLERKKSIGQQTPVLKKETPKFSYNFGMKK</sequence>
<dbReference type="EMBL" id="JADGKB010000023">
    <property type="protein sequence ID" value="KAJ3258838.1"/>
    <property type="molecule type" value="Genomic_DNA"/>
</dbReference>
<gene>
    <name evidence="12" type="ORF">HK103_003220</name>
</gene>
<evidence type="ECO:0000256" key="2">
    <source>
        <dbReference type="ARBA" id="ARBA00009150"/>
    </source>
</evidence>
<organism evidence="12 13">
    <name type="scientific">Boothiomyces macroporosus</name>
    <dbReference type="NCBI Taxonomy" id="261099"/>
    <lineage>
        <taxon>Eukaryota</taxon>
        <taxon>Fungi</taxon>
        <taxon>Fungi incertae sedis</taxon>
        <taxon>Chytridiomycota</taxon>
        <taxon>Chytridiomycota incertae sedis</taxon>
        <taxon>Chytridiomycetes</taxon>
        <taxon>Rhizophydiales</taxon>
        <taxon>Terramycetaceae</taxon>
        <taxon>Boothiomyces</taxon>
    </lineage>
</organism>
<evidence type="ECO:0000256" key="3">
    <source>
        <dbReference type="ARBA" id="ARBA00017665"/>
    </source>
</evidence>
<feature type="region of interest" description="Disordered" evidence="9">
    <location>
        <begin position="441"/>
        <end position="476"/>
    </location>
</feature>
<evidence type="ECO:0000256" key="4">
    <source>
        <dbReference type="ARBA" id="ARBA00022448"/>
    </source>
</evidence>
<dbReference type="Gene3D" id="6.10.250.860">
    <property type="match status" value="1"/>
</dbReference>